<accession>A0A6A6DVT4</accession>
<evidence type="ECO:0000313" key="1">
    <source>
        <dbReference type="EMBL" id="KAF2182349.1"/>
    </source>
</evidence>
<evidence type="ECO:0000313" key="2">
    <source>
        <dbReference type="Proteomes" id="UP000800200"/>
    </source>
</evidence>
<protein>
    <submittedName>
        <fullName evidence="1">Uncharacterized protein</fullName>
    </submittedName>
</protein>
<reference evidence="1" key="1">
    <citation type="journal article" date="2020" name="Stud. Mycol.">
        <title>101 Dothideomycetes genomes: a test case for predicting lifestyles and emergence of pathogens.</title>
        <authorList>
            <person name="Haridas S."/>
            <person name="Albert R."/>
            <person name="Binder M."/>
            <person name="Bloem J."/>
            <person name="Labutti K."/>
            <person name="Salamov A."/>
            <person name="Andreopoulos B."/>
            <person name="Baker S."/>
            <person name="Barry K."/>
            <person name="Bills G."/>
            <person name="Bluhm B."/>
            <person name="Cannon C."/>
            <person name="Castanera R."/>
            <person name="Culley D."/>
            <person name="Daum C."/>
            <person name="Ezra D."/>
            <person name="Gonzalez J."/>
            <person name="Henrissat B."/>
            <person name="Kuo A."/>
            <person name="Liang C."/>
            <person name="Lipzen A."/>
            <person name="Lutzoni F."/>
            <person name="Magnuson J."/>
            <person name="Mondo S."/>
            <person name="Nolan M."/>
            <person name="Ohm R."/>
            <person name="Pangilinan J."/>
            <person name="Park H.-J."/>
            <person name="Ramirez L."/>
            <person name="Alfaro M."/>
            <person name="Sun H."/>
            <person name="Tritt A."/>
            <person name="Yoshinaga Y."/>
            <person name="Zwiers L.-H."/>
            <person name="Turgeon B."/>
            <person name="Goodwin S."/>
            <person name="Spatafora J."/>
            <person name="Crous P."/>
            <person name="Grigoriev I."/>
        </authorList>
    </citation>
    <scope>NUCLEOTIDE SEQUENCE</scope>
    <source>
        <strain evidence="1">CBS 207.26</strain>
    </source>
</reference>
<name>A0A6A6DVT4_9PEZI</name>
<proteinExistence type="predicted"/>
<sequence>MPNCRRGNRLHYIPASRPSVCLGNACPTTRYRSRRVEKYIKQIKVRKGDGQCEARPHNESLRRAFWCRGASKRSLTCSWAISDILQSSGSLKHRT</sequence>
<organism evidence="1 2">
    <name type="scientific">Zopfia rhizophila CBS 207.26</name>
    <dbReference type="NCBI Taxonomy" id="1314779"/>
    <lineage>
        <taxon>Eukaryota</taxon>
        <taxon>Fungi</taxon>
        <taxon>Dikarya</taxon>
        <taxon>Ascomycota</taxon>
        <taxon>Pezizomycotina</taxon>
        <taxon>Dothideomycetes</taxon>
        <taxon>Dothideomycetes incertae sedis</taxon>
        <taxon>Zopfiaceae</taxon>
        <taxon>Zopfia</taxon>
    </lineage>
</organism>
<gene>
    <name evidence="1" type="ORF">K469DRAFT_232134</name>
</gene>
<keyword evidence="2" id="KW-1185">Reference proteome</keyword>
<dbReference type="EMBL" id="ML994648">
    <property type="protein sequence ID" value="KAF2182349.1"/>
    <property type="molecule type" value="Genomic_DNA"/>
</dbReference>
<dbReference type="AlphaFoldDB" id="A0A6A6DVT4"/>
<dbReference type="Proteomes" id="UP000800200">
    <property type="component" value="Unassembled WGS sequence"/>
</dbReference>